<evidence type="ECO:0000259" key="1">
    <source>
        <dbReference type="Pfam" id="PF06877"/>
    </source>
</evidence>
<feature type="domain" description="Regulator of ribonuclease activity B" evidence="1">
    <location>
        <begin position="10"/>
        <end position="111"/>
    </location>
</feature>
<organism evidence="2 3">
    <name type="scientific">Psychrosphaera aquimarina</name>
    <dbReference type="NCBI Taxonomy" id="2044854"/>
    <lineage>
        <taxon>Bacteria</taxon>
        <taxon>Pseudomonadati</taxon>
        <taxon>Pseudomonadota</taxon>
        <taxon>Gammaproteobacteria</taxon>
        <taxon>Alteromonadales</taxon>
        <taxon>Pseudoalteromonadaceae</taxon>
        <taxon>Psychrosphaera</taxon>
    </lineage>
</organism>
<evidence type="ECO:0000313" key="2">
    <source>
        <dbReference type="EMBL" id="MDU0114600.1"/>
    </source>
</evidence>
<name>A0ABU3R4J9_9GAMM</name>
<dbReference type="NCBIfam" id="NF008393">
    <property type="entry name" value="PRK11191.1"/>
    <property type="match status" value="1"/>
</dbReference>
<proteinExistence type="predicted"/>
<comment type="caution">
    <text evidence="2">The sequence shown here is derived from an EMBL/GenBank/DDBJ whole genome shotgun (WGS) entry which is preliminary data.</text>
</comment>
<sequence>MDNKSIDWQEFTSDIVEQLIEDGSNEEAMYGIEHHFVAMTAEDADVAMQKGFLNGWDISELEQMEEEDGQIVFCFDVETECPLDEDIIDEEVAIMLEFASSHKLEYEGWGTHFEE</sequence>
<gene>
    <name evidence="2" type="primary">rraB</name>
    <name evidence="2" type="ORF">RT723_16710</name>
</gene>
<dbReference type="InterPro" id="IPR009671">
    <property type="entry name" value="RraB_dom"/>
</dbReference>
<dbReference type="Pfam" id="PF06877">
    <property type="entry name" value="RraB"/>
    <property type="match status" value="1"/>
</dbReference>
<protein>
    <submittedName>
        <fullName evidence="2">Ribonuclease E inhibitor RraB</fullName>
    </submittedName>
</protein>
<keyword evidence="3" id="KW-1185">Reference proteome</keyword>
<dbReference type="EMBL" id="JAWCUA010000010">
    <property type="protein sequence ID" value="MDU0114600.1"/>
    <property type="molecule type" value="Genomic_DNA"/>
</dbReference>
<evidence type="ECO:0000313" key="3">
    <source>
        <dbReference type="Proteomes" id="UP001257914"/>
    </source>
</evidence>
<reference evidence="2 3" key="1">
    <citation type="submission" date="2023-10" db="EMBL/GenBank/DDBJ databases">
        <title>Psychrosphaera aquimaarina strain SW33 isolated from seawater.</title>
        <authorList>
            <person name="Bayburt H."/>
            <person name="Kim J.M."/>
            <person name="Choi B.J."/>
            <person name="Jeon C.O."/>
        </authorList>
    </citation>
    <scope>NUCLEOTIDE SEQUENCE [LARGE SCALE GENOMIC DNA]</scope>
    <source>
        <strain evidence="2 3">KCTC 52743</strain>
    </source>
</reference>
<dbReference type="RefSeq" id="WP_216053455.1">
    <property type="nucleotide sequence ID" value="NZ_JAWCUA010000010.1"/>
</dbReference>
<dbReference type="Proteomes" id="UP001257914">
    <property type="component" value="Unassembled WGS sequence"/>
</dbReference>
<accession>A0ABU3R4J9</accession>